<dbReference type="AlphaFoldDB" id="A0AA40A389"/>
<dbReference type="Proteomes" id="UP001172102">
    <property type="component" value="Unassembled WGS sequence"/>
</dbReference>
<protein>
    <submittedName>
        <fullName evidence="2">Uncharacterized protein</fullName>
    </submittedName>
</protein>
<accession>A0AA40A389</accession>
<dbReference type="EMBL" id="JAUKUA010000006">
    <property type="protein sequence ID" value="KAK0708488.1"/>
    <property type="molecule type" value="Genomic_DNA"/>
</dbReference>
<feature type="signal peptide" evidence="1">
    <location>
        <begin position="1"/>
        <end position="17"/>
    </location>
</feature>
<comment type="caution">
    <text evidence="2">The sequence shown here is derived from an EMBL/GenBank/DDBJ whole genome shotgun (WGS) entry which is preliminary data.</text>
</comment>
<sequence>MKIIGILSALFLAAAMAAPAPYTNLKARAFEGADIGGLETRDGTCPGSSLCLGNQCRSFQCIGGGPTACGYYPIGQTC</sequence>
<evidence type="ECO:0000256" key="1">
    <source>
        <dbReference type="SAM" id="SignalP"/>
    </source>
</evidence>
<keyword evidence="1" id="KW-0732">Signal</keyword>
<evidence type="ECO:0000313" key="2">
    <source>
        <dbReference type="EMBL" id="KAK0708488.1"/>
    </source>
</evidence>
<reference evidence="2" key="1">
    <citation type="submission" date="2023-06" db="EMBL/GenBank/DDBJ databases">
        <title>Genome-scale phylogeny and comparative genomics of the fungal order Sordariales.</title>
        <authorList>
            <consortium name="Lawrence Berkeley National Laboratory"/>
            <person name="Hensen N."/>
            <person name="Bonometti L."/>
            <person name="Westerberg I."/>
            <person name="Brannstrom I.O."/>
            <person name="Guillou S."/>
            <person name="Cros-Aarteil S."/>
            <person name="Calhoun S."/>
            <person name="Haridas S."/>
            <person name="Kuo A."/>
            <person name="Mondo S."/>
            <person name="Pangilinan J."/>
            <person name="Riley R."/>
            <person name="Labutti K."/>
            <person name="Andreopoulos B."/>
            <person name="Lipzen A."/>
            <person name="Chen C."/>
            <person name="Yanf M."/>
            <person name="Daum C."/>
            <person name="Ng V."/>
            <person name="Clum A."/>
            <person name="Steindorff A."/>
            <person name="Ohm R."/>
            <person name="Martin F."/>
            <person name="Silar P."/>
            <person name="Natvig D."/>
            <person name="Lalanne C."/>
            <person name="Gautier V."/>
            <person name="Ament-Velasquez S.L."/>
            <person name="Kruys A."/>
            <person name="Hutchinson M.I."/>
            <person name="Powell A.J."/>
            <person name="Barry K."/>
            <person name="Miller A.N."/>
            <person name="Grigoriev I.V."/>
            <person name="Debuchy R."/>
            <person name="Gladieux P."/>
            <person name="Thoren M.H."/>
            <person name="Johannesson H."/>
        </authorList>
    </citation>
    <scope>NUCLEOTIDE SEQUENCE</scope>
    <source>
        <strain evidence="2">SMH4607-1</strain>
    </source>
</reference>
<organism evidence="2 3">
    <name type="scientific">Lasiosphaeris hirsuta</name>
    <dbReference type="NCBI Taxonomy" id="260670"/>
    <lineage>
        <taxon>Eukaryota</taxon>
        <taxon>Fungi</taxon>
        <taxon>Dikarya</taxon>
        <taxon>Ascomycota</taxon>
        <taxon>Pezizomycotina</taxon>
        <taxon>Sordariomycetes</taxon>
        <taxon>Sordariomycetidae</taxon>
        <taxon>Sordariales</taxon>
        <taxon>Lasiosphaeriaceae</taxon>
        <taxon>Lasiosphaeris</taxon>
    </lineage>
</organism>
<name>A0AA40A389_9PEZI</name>
<keyword evidence="3" id="KW-1185">Reference proteome</keyword>
<feature type="chain" id="PRO_5041218175" evidence="1">
    <location>
        <begin position="18"/>
        <end position="78"/>
    </location>
</feature>
<gene>
    <name evidence="2" type="ORF">B0H67DRAFT_341259</name>
</gene>
<evidence type="ECO:0000313" key="3">
    <source>
        <dbReference type="Proteomes" id="UP001172102"/>
    </source>
</evidence>
<proteinExistence type="predicted"/>